<dbReference type="RefSeq" id="WP_110106376.1">
    <property type="nucleotide sequence ID" value="NZ_JACBZZ010000001.1"/>
</dbReference>
<dbReference type="Proteomes" id="UP000246303">
    <property type="component" value="Unassembled WGS sequence"/>
</dbReference>
<accession>A0A2V3DQE5</accession>
<evidence type="ECO:0000313" key="2">
    <source>
        <dbReference type="Proteomes" id="UP000246303"/>
    </source>
</evidence>
<dbReference type="Gene3D" id="3.40.630.190">
    <property type="entry name" value="LCP protein"/>
    <property type="match status" value="1"/>
</dbReference>
<organism evidence="1 2">
    <name type="scientific">Arthrobacter psychrochitiniphilus</name>
    <dbReference type="NCBI Taxonomy" id="291045"/>
    <lineage>
        <taxon>Bacteria</taxon>
        <taxon>Bacillati</taxon>
        <taxon>Actinomycetota</taxon>
        <taxon>Actinomycetes</taxon>
        <taxon>Micrococcales</taxon>
        <taxon>Micrococcaceae</taxon>
        <taxon>Arthrobacter</taxon>
    </lineage>
</organism>
<dbReference type="EMBL" id="QHLZ01000006">
    <property type="protein sequence ID" value="PXA65200.1"/>
    <property type="molecule type" value="Genomic_DNA"/>
</dbReference>
<proteinExistence type="predicted"/>
<gene>
    <name evidence="1" type="ORF">CVS29_11035</name>
</gene>
<comment type="caution">
    <text evidence="1">The sequence shown here is derived from an EMBL/GenBank/DDBJ whole genome shotgun (WGS) entry which is preliminary data.</text>
</comment>
<dbReference type="AlphaFoldDB" id="A0A2V3DQE5"/>
<evidence type="ECO:0000313" key="1">
    <source>
        <dbReference type="EMBL" id="PXA65200.1"/>
    </source>
</evidence>
<name>A0A2V3DQE5_9MICC</name>
<sequence>MIHQLKQAGTFTNIGKMEAVLTAVSTNIVVDKGLNLIELAQQATAITAGHISFTTLPITGFGTAPNGESINTVNVGQVQTTVKELLAPAPKAAATSGTSAADKAAAAKAAANTTATYSDWTGALQGGTIPCVK</sequence>
<dbReference type="OrthoDB" id="9782542at2"/>
<keyword evidence="2" id="KW-1185">Reference proteome</keyword>
<protein>
    <submittedName>
        <fullName evidence="1">Uncharacterized protein</fullName>
    </submittedName>
</protein>
<reference evidence="1 2" key="1">
    <citation type="submission" date="2018-05" db="EMBL/GenBank/DDBJ databases">
        <title>Genetic diversity of glacier-inhabiting Cryobacterium bacteria in China and description of Cryobacterium mengkeensis sp. nov. and Arthrobacter glacialis sp. nov.</title>
        <authorList>
            <person name="Liu Q."/>
            <person name="Xin Y.-H."/>
        </authorList>
    </citation>
    <scope>NUCLEOTIDE SEQUENCE [LARGE SCALE GENOMIC DNA]</scope>
    <source>
        <strain evidence="1 2">GP3</strain>
    </source>
</reference>